<dbReference type="Proteomes" id="UP000030624">
    <property type="component" value="Chromosome"/>
</dbReference>
<protein>
    <submittedName>
        <fullName evidence="1">Uncharacterized protein</fullName>
    </submittedName>
</protein>
<evidence type="ECO:0000313" key="2">
    <source>
        <dbReference type="Proteomes" id="UP000030624"/>
    </source>
</evidence>
<dbReference type="HOGENOM" id="CLU_3302593_0_0_2"/>
<sequence length="39" mass="4955">MDDDELLDYYFELNQSRKVCRRERLSKRFVEAKLRKFQK</sequence>
<dbReference type="AlphaFoldDB" id="A0A0A7GBS6"/>
<dbReference type="KEGG" id="gac:GACE_2264"/>
<reference evidence="1 2" key="1">
    <citation type="journal article" date="2015" name="Appl. Environ. Microbiol.">
        <title>The Geoglobus acetivorans genome: Fe(III) reduction, acetate utilization, autotrophic growth, and degradation of aromatic compounds in a hyperthermophilic archaeon.</title>
        <authorList>
            <person name="Mardanov A.V."/>
            <person name="Slododkina G.B."/>
            <person name="Slobodkin A.I."/>
            <person name="Beletsky A.V."/>
            <person name="Gavrilov S.N."/>
            <person name="Kublanov I.V."/>
            <person name="Bonch-Osmolovskaya E.A."/>
            <person name="Skryabin K.G."/>
            <person name="Ravin N.V."/>
        </authorList>
    </citation>
    <scope>NUCLEOTIDE SEQUENCE [LARGE SCALE GENOMIC DNA]</scope>
    <source>
        <strain evidence="1 2">SBH6</strain>
    </source>
</reference>
<accession>A0A0A7GBS6</accession>
<organism evidence="1 2">
    <name type="scientific">Geoglobus acetivorans</name>
    <dbReference type="NCBI Taxonomy" id="565033"/>
    <lineage>
        <taxon>Archaea</taxon>
        <taxon>Methanobacteriati</taxon>
        <taxon>Methanobacteriota</taxon>
        <taxon>Archaeoglobi</taxon>
        <taxon>Archaeoglobales</taxon>
        <taxon>Archaeoglobaceae</taxon>
        <taxon>Geoglobus</taxon>
    </lineage>
</organism>
<evidence type="ECO:0000313" key="1">
    <source>
        <dbReference type="EMBL" id="AIY89273.1"/>
    </source>
</evidence>
<name>A0A0A7GBS6_GEOAI</name>
<dbReference type="EMBL" id="CP009552">
    <property type="protein sequence ID" value="AIY89273.1"/>
    <property type="molecule type" value="Genomic_DNA"/>
</dbReference>
<gene>
    <name evidence="1" type="ORF">GACE_2264</name>
</gene>
<dbReference type="STRING" id="565033.GACE_2264"/>
<proteinExistence type="predicted"/>